<evidence type="ECO:0000313" key="3">
    <source>
        <dbReference type="Proteomes" id="UP000314294"/>
    </source>
</evidence>
<name>A0A4Z2E5M3_9TELE</name>
<proteinExistence type="predicted"/>
<organism evidence="2 3">
    <name type="scientific">Liparis tanakae</name>
    <name type="common">Tanaka's snailfish</name>
    <dbReference type="NCBI Taxonomy" id="230148"/>
    <lineage>
        <taxon>Eukaryota</taxon>
        <taxon>Metazoa</taxon>
        <taxon>Chordata</taxon>
        <taxon>Craniata</taxon>
        <taxon>Vertebrata</taxon>
        <taxon>Euteleostomi</taxon>
        <taxon>Actinopterygii</taxon>
        <taxon>Neopterygii</taxon>
        <taxon>Teleostei</taxon>
        <taxon>Neoteleostei</taxon>
        <taxon>Acanthomorphata</taxon>
        <taxon>Eupercaria</taxon>
        <taxon>Perciformes</taxon>
        <taxon>Cottioidei</taxon>
        <taxon>Cottales</taxon>
        <taxon>Liparidae</taxon>
        <taxon>Liparis</taxon>
    </lineage>
</organism>
<evidence type="ECO:0000313" key="2">
    <source>
        <dbReference type="EMBL" id="TNN24071.1"/>
    </source>
</evidence>
<sequence>MFLTSCQLIRLVGHDFTSPSRPEQSCFTPPPPAGASPAPRQLLRATLSRRGFLSAV</sequence>
<evidence type="ECO:0000256" key="1">
    <source>
        <dbReference type="SAM" id="MobiDB-lite"/>
    </source>
</evidence>
<feature type="region of interest" description="Disordered" evidence="1">
    <location>
        <begin position="17"/>
        <end position="39"/>
    </location>
</feature>
<feature type="compositionally biased region" description="Polar residues" evidence="1">
    <location>
        <begin position="17"/>
        <end position="27"/>
    </location>
</feature>
<comment type="caution">
    <text evidence="2">The sequence shown here is derived from an EMBL/GenBank/DDBJ whole genome shotgun (WGS) entry which is preliminary data.</text>
</comment>
<reference evidence="2 3" key="1">
    <citation type="submission" date="2019-03" db="EMBL/GenBank/DDBJ databases">
        <title>First draft genome of Liparis tanakae, snailfish: a comprehensive survey of snailfish specific genes.</title>
        <authorList>
            <person name="Kim W."/>
            <person name="Song I."/>
            <person name="Jeong J.-H."/>
            <person name="Kim D."/>
            <person name="Kim S."/>
            <person name="Ryu S."/>
            <person name="Song J.Y."/>
            <person name="Lee S.K."/>
        </authorList>
    </citation>
    <scope>NUCLEOTIDE SEQUENCE [LARGE SCALE GENOMIC DNA]</scope>
    <source>
        <tissue evidence="2">Muscle</tissue>
    </source>
</reference>
<keyword evidence="3" id="KW-1185">Reference proteome</keyword>
<dbReference type="Proteomes" id="UP000314294">
    <property type="component" value="Unassembled WGS sequence"/>
</dbReference>
<accession>A0A4Z2E5M3</accession>
<dbReference type="AlphaFoldDB" id="A0A4Z2E5M3"/>
<dbReference type="EMBL" id="SRLO01016509">
    <property type="protein sequence ID" value="TNN24071.1"/>
    <property type="molecule type" value="Genomic_DNA"/>
</dbReference>
<protein>
    <submittedName>
        <fullName evidence="2">Uncharacterized protein</fullName>
    </submittedName>
</protein>
<gene>
    <name evidence="2" type="ORF">EYF80_065806</name>
</gene>